<dbReference type="RefSeq" id="WP_354509024.1">
    <property type="nucleotide sequence ID" value="NZ_JBEPMO010000009.1"/>
</dbReference>
<evidence type="ECO:0000256" key="1">
    <source>
        <dbReference type="SAM" id="SignalP"/>
    </source>
</evidence>
<evidence type="ECO:0000313" key="2">
    <source>
        <dbReference type="EMBL" id="MET3732116.1"/>
    </source>
</evidence>
<sequence length="193" mass="22516">MRNLVLLFLALIVFSCNSSKNNSSTDDGFDVYSYSGPNKPYFDFDKVEYFFIDIDIHKYRENQEQKSDSILKFVDIYERRYPIKMDSVSNFREELIKYGYSRFEIKDSLESDLNTIFSLKECNEGYAAACIPEYRDIFLFYKNEEIIGMSKVCFGCRLDYTLGTEISTGNFGQCGDFEKLEALVRNPNNLISQ</sequence>
<dbReference type="Proteomes" id="UP001549146">
    <property type="component" value="Unassembled WGS sequence"/>
</dbReference>
<feature type="chain" id="PRO_5047458273" evidence="1">
    <location>
        <begin position="19"/>
        <end position="193"/>
    </location>
</feature>
<feature type="signal peptide" evidence="1">
    <location>
        <begin position="1"/>
        <end position="18"/>
    </location>
</feature>
<keyword evidence="1" id="KW-0732">Signal</keyword>
<protein>
    <submittedName>
        <fullName evidence="2">Uncharacterized protein</fullName>
    </submittedName>
</protein>
<evidence type="ECO:0000313" key="3">
    <source>
        <dbReference type="Proteomes" id="UP001549146"/>
    </source>
</evidence>
<dbReference type="PROSITE" id="PS51257">
    <property type="entry name" value="PROKAR_LIPOPROTEIN"/>
    <property type="match status" value="1"/>
</dbReference>
<name>A0ABV2LU74_9FLAO</name>
<accession>A0ABV2LU74</accession>
<gene>
    <name evidence="2" type="ORF">ABID46_001703</name>
</gene>
<reference evidence="2 3" key="1">
    <citation type="submission" date="2024-06" db="EMBL/GenBank/DDBJ databases">
        <title>Genomic Encyclopedia of Type Strains, Phase IV (KMG-IV): sequencing the most valuable type-strain genomes for metagenomic binning, comparative biology and taxonomic classification.</title>
        <authorList>
            <person name="Goeker M."/>
        </authorList>
    </citation>
    <scope>NUCLEOTIDE SEQUENCE [LARGE SCALE GENOMIC DNA]</scope>
    <source>
        <strain evidence="2 3">DSM 29388</strain>
    </source>
</reference>
<organism evidence="2 3">
    <name type="scientific">Moheibacter stercoris</name>
    <dbReference type="NCBI Taxonomy" id="1628251"/>
    <lineage>
        <taxon>Bacteria</taxon>
        <taxon>Pseudomonadati</taxon>
        <taxon>Bacteroidota</taxon>
        <taxon>Flavobacteriia</taxon>
        <taxon>Flavobacteriales</taxon>
        <taxon>Weeksellaceae</taxon>
        <taxon>Moheibacter</taxon>
    </lineage>
</organism>
<comment type="caution">
    <text evidence="2">The sequence shown here is derived from an EMBL/GenBank/DDBJ whole genome shotgun (WGS) entry which is preliminary data.</text>
</comment>
<keyword evidence="3" id="KW-1185">Reference proteome</keyword>
<proteinExistence type="predicted"/>
<dbReference type="EMBL" id="JBEPMO010000009">
    <property type="protein sequence ID" value="MET3732116.1"/>
    <property type="molecule type" value="Genomic_DNA"/>
</dbReference>